<evidence type="ECO:0000256" key="2">
    <source>
        <dbReference type="ARBA" id="ARBA00022741"/>
    </source>
</evidence>
<evidence type="ECO:0000256" key="3">
    <source>
        <dbReference type="ARBA" id="ARBA00022821"/>
    </source>
</evidence>
<keyword evidence="1" id="KW-0677">Repeat</keyword>
<sequence>MINLYCGCPKLGVNTTVKVGLGKLLSFTTEEAKTLRNCKKNLGKLKKYVSIIQAFIHDAERRQIEDQAVEEWLKMLERIAEDAENVFDKFTYESLQAQVMNNRNVFSHTAFKYEMSRKIKKINKELRAINQLANDLGLRPLTVPFQKLPIRETDSTVVASDVVGRDQDVAEIKEKMLNMRKDDV</sequence>
<dbReference type="Pfam" id="PF18052">
    <property type="entry name" value="Rx_N"/>
    <property type="match status" value="1"/>
</dbReference>
<dbReference type="GO" id="GO:0006952">
    <property type="term" value="P:defense response"/>
    <property type="evidence" value="ECO:0007669"/>
    <property type="project" value="UniProtKB-KW"/>
</dbReference>
<dbReference type="OMA" id="TAFKYEM"/>
<dbReference type="Gene3D" id="1.20.5.4130">
    <property type="match status" value="1"/>
</dbReference>
<dbReference type="HOGENOM" id="CLU_1470632_0_0_1"/>
<accession>M1ART9</accession>
<name>M1ART9_SOLTU</name>
<keyword evidence="2" id="KW-0547">Nucleotide-binding</keyword>
<keyword evidence="6" id="KW-1185">Reference proteome</keyword>
<proteinExistence type="predicted"/>
<dbReference type="EnsemblPlants" id="PGSC0003DMT400028876">
    <property type="protein sequence ID" value="PGSC0003DMT400028876"/>
    <property type="gene ID" value="PGSC0003DMG400011112"/>
</dbReference>
<dbReference type="SMR" id="M1ART9"/>
<evidence type="ECO:0000313" key="6">
    <source>
        <dbReference type="Proteomes" id="UP000011115"/>
    </source>
</evidence>
<dbReference type="InParanoid" id="M1ART9"/>
<reference evidence="6" key="1">
    <citation type="journal article" date="2011" name="Nature">
        <title>Genome sequence and analysis of the tuber crop potato.</title>
        <authorList>
            <consortium name="The Potato Genome Sequencing Consortium"/>
        </authorList>
    </citation>
    <scope>NUCLEOTIDE SEQUENCE [LARGE SCALE GENOMIC DNA]</scope>
    <source>
        <strain evidence="6">cv. DM1-3 516 R44</strain>
    </source>
</reference>
<dbReference type="GO" id="GO:0000166">
    <property type="term" value="F:nucleotide binding"/>
    <property type="evidence" value="ECO:0007669"/>
    <property type="project" value="UniProtKB-KW"/>
</dbReference>
<evidence type="ECO:0000256" key="1">
    <source>
        <dbReference type="ARBA" id="ARBA00022737"/>
    </source>
</evidence>
<keyword evidence="3" id="KW-0611">Plant defense</keyword>
<dbReference type="eggNOG" id="ENOG502SBQ3">
    <property type="taxonomic scope" value="Eukaryota"/>
</dbReference>
<evidence type="ECO:0000259" key="4">
    <source>
        <dbReference type="Pfam" id="PF18052"/>
    </source>
</evidence>
<dbReference type="PaxDb" id="4113-PGSC0003DMT400028876"/>
<dbReference type="InterPro" id="IPR041118">
    <property type="entry name" value="Rx_N"/>
</dbReference>
<protein>
    <submittedName>
        <fullName evidence="5">Nbs-lrr resistance protein</fullName>
    </submittedName>
</protein>
<dbReference type="AlphaFoldDB" id="M1ART9"/>
<evidence type="ECO:0000313" key="5">
    <source>
        <dbReference type="EnsemblPlants" id="PGSC0003DMT400028876"/>
    </source>
</evidence>
<organism evidence="5 6">
    <name type="scientific">Solanum tuberosum</name>
    <name type="common">Potato</name>
    <dbReference type="NCBI Taxonomy" id="4113"/>
    <lineage>
        <taxon>Eukaryota</taxon>
        <taxon>Viridiplantae</taxon>
        <taxon>Streptophyta</taxon>
        <taxon>Embryophyta</taxon>
        <taxon>Tracheophyta</taxon>
        <taxon>Spermatophyta</taxon>
        <taxon>Magnoliopsida</taxon>
        <taxon>eudicotyledons</taxon>
        <taxon>Gunneridae</taxon>
        <taxon>Pentapetalae</taxon>
        <taxon>asterids</taxon>
        <taxon>lamiids</taxon>
        <taxon>Solanales</taxon>
        <taxon>Solanaceae</taxon>
        <taxon>Solanoideae</taxon>
        <taxon>Solaneae</taxon>
        <taxon>Solanum</taxon>
    </lineage>
</organism>
<feature type="domain" description="Disease resistance N-terminal" evidence="4">
    <location>
        <begin position="17"/>
        <end position="106"/>
    </location>
</feature>
<dbReference type="Proteomes" id="UP000011115">
    <property type="component" value="Unassembled WGS sequence"/>
</dbReference>
<reference evidence="5" key="2">
    <citation type="submission" date="2015-06" db="UniProtKB">
        <authorList>
            <consortium name="EnsemblPlants"/>
        </authorList>
    </citation>
    <scope>IDENTIFICATION</scope>
    <source>
        <strain evidence="5">DM1-3 516 R44</strain>
    </source>
</reference>
<dbReference type="Gramene" id="PGSC0003DMT400028876">
    <property type="protein sequence ID" value="PGSC0003DMT400028876"/>
    <property type="gene ID" value="PGSC0003DMG400011112"/>
</dbReference>